<reference evidence="9" key="1">
    <citation type="submission" date="2015-10" db="EMBL/GenBank/DDBJ databases">
        <authorList>
            <person name="Devillers H."/>
        </authorList>
    </citation>
    <scope>NUCLEOTIDE SEQUENCE [LARGE SCALE GENOMIC DNA]</scope>
</reference>
<evidence type="ECO:0000313" key="9">
    <source>
        <dbReference type="Proteomes" id="UP000236544"/>
    </source>
</evidence>
<name>A0A0N7MLY4_9SACH</name>
<evidence type="ECO:0000256" key="2">
    <source>
        <dbReference type="ARBA" id="ARBA00005942"/>
    </source>
</evidence>
<comment type="subunit">
    <text evidence="6">Component of the Mediator complex.</text>
</comment>
<organism evidence="8 9">
    <name type="scientific">Lachancea quebecensis</name>
    <dbReference type="NCBI Taxonomy" id="1654605"/>
    <lineage>
        <taxon>Eukaryota</taxon>
        <taxon>Fungi</taxon>
        <taxon>Dikarya</taxon>
        <taxon>Ascomycota</taxon>
        <taxon>Saccharomycotina</taxon>
        <taxon>Saccharomycetes</taxon>
        <taxon>Saccharomycetales</taxon>
        <taxon>Saccharomycetaceae</taxon>
        <taxon>Lachancea</taxon>
    </lineage>
</organism>
<dbReference type="GO" id="GO:0003712">
    <property type="term" value="F:transcription coregulator activity"/>
    <property type="evidence" value="ECO:0007669"/>
    <property type="project" value="InterPro"/>
</dbReference>
<gene>
    <name evidence="8" type="ORF">LAQU0_S10e03642g</name>
</gene>
<keyword evidence="5" id="KW-0539">Nucleus</keyword>
<evidence type="ECO:0000256" key="6">
    <source>
        <dbReference type="PIRNR" id="PIRNR007936"/>
    </source>
</evidence>
<sequence>MSNRGLLEQLERTTETLSHSLSNLIKYSSVAKERDDEDDGEQHELPESTAKNSTSGLMMVNAQTGQLIKGIQDLLVMTRSIREKWLLTQIPDEGVDSQPELDYEKCSQLLKQWTQEVVGSEE</sequence>
<evidence type="ECO:0000256" key="7">
    <source>
        <dbReference type="SAM" id="MobiDB-lite"/>
    </source>
</evidence>
<dbReference type="Gene3D" id="6.10.280.160">
    <property type="entry name" value="Mediator of RNA polymerase II transcription subunit 22"/>
    <property type="match status" value="1"/>
</dbReference>
<protein>
    <recommendedName>
        <fullName evidence="6">Mediator of RNA polymerase II transcription subunit 22</fullName>
    </recommendedName>
    <alternativeName>
        <fullName evidence="6">Mediator complex subunit 22</fullName>
    </alternativeName>
</protein>
<evidence type="ECO:0000256" key="3">
    <source>
        <dbReference type="ARBA" id="ARBA00023015"/>
    </source>
</evidence>
<keyword evidence="9" id="KW-1185">Reference proteome</keyword>
<dbReference type="EMBL" id="LN890547">
    <property type="protein sequence ID" value="CUS23580.1"/>
    <property type="molecule type" value="Genomic_DNA"/>
</dbReference>
<dbReference type="InterPro" id="IPR016530">
    <property type="entry name" value="Med22_Saccharomyce"/>
</dbReference>
<comment type="similarity">
    <text evidence="2 6">Belongs to the Mediator complex subunit 22 family.</text>
</comment>
<dbReference type="AlphaFoldDB" id="A0A0N7MLY4"/>
<dbReference type="GO" id="GO:0016592">
    <property type="term" value="C:mediator complex"/>
    <property type="evidence" value="ECO:0007669"/>
    <property type="project" value="InterPro"/>
</dbReference>
<evidence type="ECO:0000256" key="4">
    <source>
        <dbReference type="ARBA" id="ARBA00023163"/>
    </source>
</evidence>
<dbReference type="InterPro" id="IPR009332">
    <property type="entry name" value="Med22"/>
</dbReference>
<evidence type="ECO:0000256" key="5">
    <source>
        <dbReference type="ARBA" id="ARBA00023242"/>
    </source>
</evidence>
<dbReference type="OrthoDB" id="203279at2759"/>
<keyword evidence="3 6" id="KW-0805">Transcription regulation</keyword>
<evidence type="ECO:0000256" key="1">
    <source>
        <dbReference type="ARBA" id="ARBA00004123"/>
    </source>
</evidence>
<keyword evidence="4 6" id="KW-0804">Transcription</keyword>
<evidence type="ECO:0000313" key="8">
    <source>
        <dbReference type="EMBL" id="CUS23580.1"/>
    </source>
</evidence>
<keyword evidence="6" id="KW-0010">Activator</keyword>
<feature type="region of interest" description="Disordered" evidence="7">
    <location>
        <begin position="29"/>
        <end position="56"/>
    </location>
</feature>
<dbReference type="PIRSF" id="PIRSF007936">
    <property type="entry name" value="SRB6"/>
    <property type="match status" value="1"/>
</dbReference>
<dbReference type="Proteomes" id="UP000236544">
    <property type="component" value="Unassembled WGS sequence"/>
</dbReference>
<comment type="subcellular location">
    <subcellularLocation>
        <location evidence="1 6">Nucleus</location>
    </subcellularLocation>
</comment>
<proteinExistence type="inferred from homology"/>
<comment type="function">
    <text evidence="6">Component of the Mediator complex, a coactivator involved in the regulated transcription of nearly all RNA polymerase II-dependent genes. Mediator functions as a bridge to convey information from gene-specific regulatory proteins to the basal RNA polymerase II transcription machinery.</text>
</comment>
<dbReference type="Pfam" id="PF06179">
    <property type="entry name" value="Med22"/>
    <property type="match status" value="1"/>
</dbReference>
<accession>A0A0N7MLY4</accession>
<dbReference type="GO" id="GO:0006357">
    <property type="term" value="P:regulation of transcription by RNA polymerase II"/>
    <property type="evidence" value="ECO:0007669"/>
    <property type="project" value="InterPro"/>
</dbReference>